<dbReference type="SUPFAM" id="SSF103088">
    <property type="entry name" value="OmpA-like"/>
    <property type="match status" value="1"/>
</dbReference>
<dbReference type="Pfam" id="PF00691">
    <property type="entry name" value="OmpA"/>
    <property type="match status" value="1"/>
</dbReference>
<evidence type="ECO:0000256" key="3">
    <source>
        <dbReference type="ARBA" id="ARBA00023237"/>
    </source>
</evidence>
<evidence type="ECO:0000313" key="9">
    <source>
        <dbReference type="Proteomes" id="UP000014461"/>
    </source>
</evidence>
<dbReference type="AlphaFoldDB" id="R9PS18"/>
<feature type="compositionally biased region" description="Basic and acidic residues" evidence="5">
    <location>
        <begin position="31"/>
        <end position="47"/>
    </location>
</feature>
<keyword evidence="2 4" id="KW-0472">Membrane</keyword>
<dbReference type="PANTHER" id="PTHR30329:SF21">
    <property type="entry name" value="LIPOPROTEIN YIAD-RELATED"/>
    <property type="match status" value="1"/>
</dbReference>
<dbReference type="EMBL" id="BARX01000046">
    <property type="protein sequence ID" value="GAD04187.1"/>
    <property type="molecule type" value="Genomic_DNA"/>
</dbReference>
<keyword evidence="9" id="KW-1185">Reference proteome</keyword>
<reference evidence="8" key="1">
    <citation type="journal article" date="2013" name="Genome Announc.">
        <title>Draft Genome Sequence of Agarivorans albus Strain MKT 106T, an Agarolytic Marine Bacterium.</title>
        <authorList>
            <person name="Yasuike M."/>
            <person name="Nakamura Y."/>
            <person name="Kai W."/>
            <person name="Fujiwara A."/>
            <person name="Fukui Y."/>
            <person name="Satomi M."/>
            <person name="Sano M."/>
        </authorList>
    </citation>
    <scope>NUCLEOTIDE SEQUENCE [LARGE SCALE GENOMIC DNA]</scope>
</reference>
<evidence type="ECO:0000313" key="8">
    <source>
        <dbReference type="EMBL" id="GAD04187.1"/>
    </source>
</evidence>
<dbReference type="RefSeq" id="WP_016403954.1">
    <property type="nucleotide sequence ID" value="NZ_BARX01000046.1"/>
</dbReference>
<dbReference type="Proteomes" id="UP000014461">
    <property type="component" value="Unassembled WGS sequence"/>
</dbReference>
<sequence length="201" mass="22287">MKNKSLIVAAAVLALTACSQTADTYQAEPANYDRQDQDGDGVINERDLCPDTEAGAAVDNDGCSEFQSVDDGYELMVFFGHDSSKLTDEYAPQLQQVADFMQKYPEVKISVEGYASASGSKSYNLKLSKRRAASVRQQLIDDYAVSAERIELEAIGEEELLAAGDSEQAEAANRRARIFVQEQYREAVPRWSIYTPHLKQQ</sequence>
<comment type="caution">
    <text evidence="8">The sequence shown here is derived from an EMBL/GenBank/DDBJ whole genome shotgun (WGS) entry which is preliminary data.</text>
</comment>
<dbReference type="PRINTS" id="PR01021">
    <property type="entry name" value="OMPADOMAIN"/>
</dbReference>
<evidence type="ECO:0000256" key="4">
    <source>
        <dbReference type="PROSITE-ProRule" id="PRU00473"/>
    </source>
</evidence>
<dbReference type="GO" id="GO:0009279">
    <property type="term" value="C:cell outer membrane"/>
    <property type="evidence" value="ECO:0007669"/>
    <property type="project" value="UniProtKB-SubCell"/>
</dbReference>
<dbReference type="InterPro" id="IPR006664">
    <property type="entry name" value="OMP_bac"/>
</dbReference>
<dbReference type="STRING" id="1331007.AALB_4267"/>
<gene>
    <name evidence="8" type="ORF">AALB_4267</name>
</gene>
<dbReference type="OrthoDB" id="9805832at2"/>
<dbReference type="PROSITE" id="PS51123">
    <property type="entry name" value="OMPA_2"/>
    <property type="match status" value="1"/>
</dbReference>
<feature type="region of interest" description="Disordered" evidence="5">
    <location>
        <begin position="28"/>
        <end position="47"/>
    </location>
</feature>
<feature type="signal peptide" evidence="6">
    <location>
        <begin position="1"/>
        <end position="22"/>
    </location>
</feature>
<dbReference type="InterPro" id="IPR036737">
    <property type="entry name" value="OmpA-like_sf"/>
</dbReference>
<keyword evidence="6" id="KW-0732">Signal</keyword>
<evidence type="ECO:0000256" key="2">
    <source>
        <dbReference type="ARBA" id="ARBA00023136"/>
    </source>
</evidence>
<evidence type="ECO:0000256" key="1">
    <source>
        <dbReference type="ARBA" id="ARBA00004442"/>
    </source>
</evidence>
<name>R9PS18_AGAAL</name>
<dbReference type="PANTHER" id="PTHR30329">
    <property type="entry name" value="STATOR ELEMENT OF FLAGELLAR MOTOR COMPLEX"/>
    <property type="match status" value="1"/>
</dbReference>
<dbReference type="InterPro" id="IPR050330">
    <property type="entry name" value="Bact_OuterMem_StrucFunc"/>
</dbReference>
<keyword evidence="8" id="KW-0449">Lipoprotein</keyword>
<evidence type="ECO:0000259" key="7">
    <source>
        <dbReference type="PROSITE" id="PS51123"/>
    </source>
</evidence>
<protein>
    <submittedName>
        <fullName evidence="8">T1SS peptidoglycan-associated lipoprotein LapL</fullName>
    </submittedName>
</protein>
<evidence type="ECO:0000256" key="6">
    <source>
        <dbReference type="SAM" id="SignalP"/>
    </source>
</evidence>
<evidence type="ECO:0000256" key="5">
    <source>
        <dbReference type="SAM" id="MobiDB-lite"/>
    </source>
</evidence>
<feature type="domain" description="OmpA-like" evidence="7">
    <location>
        <begin position="66"/>
        <end position="184"/>
    </location>
</feature>
<keyword evidence="3" id="KW-0998">Cell outer membrane</keyword>
<dbReference type="InterPro" id="IPR006665">
    <property type="entry name" value="OmpA-like"/>
</dbReference>
<dbReference type="PROSITE" id="PS51257">
    <property type="entry name" value="PROKAR_LIPOPROTEIN"/>
    <property type="match status" value="1"/>
</dbReference>
<feature type="chain" id="PRO_5004478879" evidence="6">
    <location>
        <begin position="23"/>
        <end position="201"/>
    </location>
</feature>
<accession>R9PS18</accession>
<dbReference type="Gene3D" id="3.30.1330.60">
    <property type="entry name" value="OmpA-like domain"/>
    <property type="match status" value="1"/>
</dbReference>
<proteinExistence type="predicted"/>
<comment type="subcellular location">
    <subcellularLocation>
        <location evidence="1">Cell outer membrane</location>
    </subcellularLocation>
</comment>
<dbReference type="CDD" id="cd07185">
    <property type="entry name" value="OmpA_C-like"/>
    <property type="match status" value="1"/>
</dbReference>
<organism evidence="8 9">
    <name type="scientific">Agarivorans albus MKT 106</name>
    <dbReference type="NCBI Taxonomy" id="1331007"/>
    <lineage>
        <taxon>Bacteria</taxon>
        <taxon>Pseudomonadati</taxon>
        <taxon>Pseudomonadota</taxon>
        <taxon>Gammaproteobacteria</taxon>
        <taxon>Alteromonadales</taxon>
        <taxon>Alteromonadaceae</taxon>
        <taxon>Agarivorans</taxon>
    </lineage>
</organism>